<comment type="caution">
    <text evidence="2">The sequence shown here is derived from an EMBL/GenBank/DDBJ whole genome shotgun (WGS) entry which is preliminary data.</text>
</comment>
<reference evidence="2 3" key="1">
    <citation type="journal article" date="2017" name="Int. J. Syst. Evol. Microbiol.">
        <title>Bacillus mangrovi sp. nov., isolated from a sediment sample from a mangrove forest.</title>
        <authorList>
            <person name="Gupta V."/>
            <person name="Singh P.K."/>
            <person name="Korpole S."/>
            <person name="Tanuku N.R.S."/>
            <person name="Pinnaka A.K."/>
        </authorList>
    </citation>
    <scope>NUCLEOTIDE SEQUENCE [LARGE SCALE GENOMIC DNA]</scope>
    <source>
        <strain evidence="2 3">KCTC 33872</strain>
    </source>
</reference>
<feature type="domain" description="RNA polymerase sigma-70 region 2" evidence="1">
    <location>
        <begin position="16"/>
        <end position="80"/>
    </location>
</feature>
<dbReference type="SUPFAM" id="SSF88659">
    <property type="entry name" value="Sigma3 and sigma4 domains of RNA polymerase sigma factors"/>
    <property type="match status" value="1"/>
</dbReference>
<dbReference type="InterPro" id="IPR036388">
    <property type="entry name" value="WH-like_DNA-bd_sf"/>
</dbReference>
<protein>
    <submittedName>
        <fullName evidence="2">Sigma-70 family RNA polymerase sigma factor</fullName>
    </submittedName>
</protein>
<organism evidence="2 3">
    <name type="scientific">Metabacillus mangrovi</name>
    <dbReference type="NCBI Taxonomy" id="1491830"/>
    <lineage>
        <taxon>Bacteria</taxon>
        <taxon>Bacillati</taxon>
        <taxon>Bacillota</taxon>
        <taxon>Bacilli</taxon>
        <taxon>Bacillales</taxon>
        <taxon>Bacillaceae</taxon>
        <taxon>Metabacillus</taxon>
    </lineage>
</organism>
<dbReference type="InterPro" id="IPR013325">
    <property type="entry name" value="RNA_pol_sigma_r2"/>
</dbReference>
<dbReference type="SUPFAM" id="SSF88946">
    <property type="entry name" value="Sigma2 domain of RNA polymerase sigma factors"/>
    <property type="match status" value="1"/>
</dbReference>
<dbReference type="Proteomes" id="UP000434639">
    <property type="component" value="Unassembled WGS sequence"/>
</dbReference>
<dbReference type="EMBL" id="WMIB01000004">
    <property type="protein sequence ID" value="MTH53162.1"/>
    <property type="molecule type" value="Genomic_DNA"/>
</dbReference>
<dbReference type="GO" id="GO:0006352">
    <property type="term" value="P:DNA-templated transcription initiation"/>
    <property type="evidence" value="ECO:0007669"/>
    <property type="project" value="InterPro"/>
</dbReference>
<dbReference type="Pfam" id="PF04542">
    <property type="entry name" value="Sigma70_r2"/>
    <property type="match status" value="1"/>
</dbReference>
<accession>A0A7X2S3V9</accession>
<dbReference type="Gene3D" id="1.10.10.10">
    <property type="entry name" value="Winged helix-like DNA-binding domain superfamily/Winged helix DNA-binding domain"/>
    <property type="match status" value="1"/>
</dbReference>
<evidence type="ECO:0000259" key="1">
    <source>
        <dbReference type="Pfam" id="PF04542"/>
    </source>
</evidence>
<evidence type="ECO:0000313" key="2">
    <source>
        <dbReference type="EMBL" id="MTH53162.1"/>
    </source>
</evidence>
<sequence>MHPCQGKKMKFSELLDLYKPMILHLMKRLCIYRNHEEFFQTACIALWEASNQYLPEKGSKDAYFYLFIKGRLMNEMTRQNQLISREDLKESVDLDMCTSVPFPHENEPDWDVLAEGLTENQKKWFHYHICLGDTITEIAEKEGTTPAAVKGWRRDALRKLKEKLQLET</sequence>
<dbReference type="GO" id="GO:0003700">
    <property type="term" value="F:DNA-binding transcription factor activity"/>
    <property type="evidence" value="ECO:0007669"/>
    <property type="project" value="InterPro"/>
</dbReference>
<dbReference type="InterPro" id="IPR013324">
    <property type="entry name" value="RNA_pol_sigma_r3/r4-like"/>
</dbReference>
<dbReference type="InterPro" id="IPR007627">
    <property type="entry name" value="RNA_pol_sigma70_r2"/>
</dbReference>
<dbReference type="NCBIfam" id="TIGR02937">
    <property type="entry name" value="sigma70-ECF"/>
    <property type="match status" value="1"/>
</dbReference>
<proteinExistence type="predicted"/>
<name>A0A7X2S3V9_9BACI</name>
<keyword evidence="3" id="KW-1185">Reference proteome</keyword>
<gene>
    <name evidence="2" type="ORF">GKZ89_07025</name>
</gene>
<dbReference type="InterPro" id="IPR014284">
    <property type="entry name" value="RNA_pol_sigma-70_dom"/>
</dbReference>
<dbReference type="AlphaFoldDB" id="A0A7X2S3V9"/>
<dbReference type="Gene3D" id="1.10.1740.10">
    <property type="match status" value="1"/>
</dbReference>
<dbReference type="OrthoDB" id="9783788at2"/>
<evidence type="ECO:0000313" key="3">
    <source>
        <dbReference type="Proteomes" id="UP000434639"/>
    </source>
</evidence>